<name>A0A8S0XA56_9GAMM</name>
<proteinExistence type="predicted"/>
<dbReference type="Proteomes" id="UP000494216">
    <property type="component" value="Unassembled WGS sequence"/>
</dbReference>
<reference evidence="1 2" key="1">
    <citation type="submission" date="2020-02" db="EMBL/GenBank/DDBJ databases">
        <authorList>
            <person name="Hogendoorn C."/>
        </authorList>
    </citation>
    <scope>NUCLEOTIDE SEQUENCE [LARGE SCALE GENOMIC DNA]</scope>
    <source>
        <strain evidence="1">METHB21</strain>
    </source>
</reference>
<evidence type="ECO:0000313" key="1">
    <source>
        <dbReference type="EMBL" id="CAA9893026.1"/>
    </source>
</evidence>
<keyword evidence="2" id="KW-1185">Reference proteome</keyword>
<sequence length="66" mass="6892">MEQFSGADEISGLGYKTPDDVYQTATGGGAKIVDKFGGARETSAVPLRYTGDVSRAELGQRHSAAV</sequence>
<gene>
    <name evidence="1" type="ORF">METHB2_930010</name>
</gene>
<dbReference type="AlphaFoldDB" id="A0A8S0XA56"/>
<organism evidence="1 2">
    <name type="scientific">Candidatus Methylobacter favarea</name>
    <dbReference type="NCBI Taxonomy" id="2707345"/>
    <lineage>
        <taxon>Bacteria</taxon>
        <taxon>Pseudomonadati</taxon>
        <taxon>Pseudomonadota</taxon>
        <taxon>Gammaproteobacteria</taxon>
        <taxon>Methylococcales</taxon>
        <taxon>Methylococcaceae</taxon>
        <taxon>Methylobacter</taxon>
    </lineage>
</organism>
<evidence type="ECO:0000313" key="2">
    <source>
        <dbReference type="Proteomes" id="UP000494216"/>
    </source>
</evidence>
<accession>A0A8S0XA56</accession>
<dbReference type="EMBL" id="CADCXN010000128">
    <property type="protein sequence ID" value="CAA9893026.1"/>
    <property type="molecule type" value="Genomic_DNA"/>
</dbReference>
<comment type="caution">
    <text evidence="1">The sequence shown here is derived from an EMBL/GenBank/DDBJ whole genome shotgun (WGS) entry which is preliminary data.</text>
</comment>
<protein>
    <submittedName>
        <fullName evidence="1">Uncharacterized protein</fullName>
    </submittedName>
</protein>